<evidence type="ECO:0000256" key="4">
    <source>
        <dbReference type="ARBA" id="ARBA00022723"/>
    </source>
</evidence>
<evidence type="ECO:0000256" key="5">
    <source>
        <dbReference type="ARBA" id="ARBA00023004"/>
    </source>
</evidence>
<dbReference type="GO" id="GO:0005344">
    <property type="term" value="F:oxygen carrier activity"/>
    <property type="evidence" value="ECO:0007669"/>
    <property type="project" value="UniProtKB-KW"/>
</dbReference>
<keyword evidence="4" id="KW-0479">Metal-binding</keyword>
<dbReference type="InterPro" id="IPR009050">
    <property type="entry name" value="Globin-like_sf"/>
</dbReference>
<dbReference type="InterPro" id="IPR000971">
    <property type="entry name" value="Globin"/>
</dbReference>
<dbReference type="SUPFAM" id="SSF46458">
    <property type="entry name" value="Globin-like"/>
    <property type="match status" value="1"/>
</dbReference>
<sequence>MACFTSCDSRIDMDEPDPSTGLTPRQKDALRSTWKVASVNPVPTGVTFFIRLFKTLPAAMSYFKTFDGMPLSEVEKSGKLRAHASNFMHGVTGMIDSLDDAECLVSIIQKLTINHHRRNIKPETFQAVFGVLLTFLEDTLESKMDQFSKNAWEAVTSVILRIVTKEVEDLEISENDCK</sequence>
<accession>A0ABD3UV59</accession>
<dbReference type="PANTHER" id="PTHR47217">
    <property type="entry name" value="GLOBIN-LIKE PROTEIN"/>
    <property type="match status" value="1"/>
</dbReference>
<evidence type="ECO:0000313" key="8">
    <source>
        <dbReference type="EMBL" id="KAL3852160.1"/>
    </source>
</evidence>
<gene>
    <name evidence="8" type="ORF">ACJMK2_015837</name>
</gene>
<evidence type="ECO:0000259" key="7">
    <source>
        <dbReference type="PROSITE" id="PS01033"/>
    </source>
</evidence>
<dbReference type="Proteomes" id="UP001634394">
    <property type="component" value="Unassembled WGS sequence"/>
</dbReference>
<keyword evidence="3 6" id="KW-0561">Oxygen transport</keyword>
<dbReference type="GO" id="GO:0046872">
    <property type="term" value="F:metal ion binding"/>
    <property type="evidence" value="ECO:0007669"/>
    <property type="project" value="UniProtKB-KW"/>
</dbReference>
<comment type="caution">
    <text evidence="8">The sequence shown here is derived from an EMBL/GenBank/DDBJ whole genome shotgun (WGS) entry which is preliminary data.</text>
</comment>
<dbReference type="AlphaFoldDB" id="A0ABD3UV59"/>
<name>A0ABD3UV59_SINWO</name>
<keyword evidence="2 6" id="KW-0349">Heme</keyword>
<keyword evidence="5" id="KW-0408">Iron</keyword>
<dbReference type="PROSITE" id="PS01033">
    <property type="entry name" value="GLOBIN"/>
    <property type="match status" value="1"/>
</dbReference>
<proteinExistence type="inferred from homology"/>
<organism evidence="8 9">
    <name type="scientific">Sinanodonta woodiana</name>
    <name type="common">Chinese pond mussel</name>
    <name type="synonym">Anodonta woodiana</name>
    <dbReference type="NCBI Taxonomy" id="1069815"/>
    <lineage>
        <taxon>Eukaryota</taxon>
        <taxon>Metazoa</taxon>
        <taxon>Spiralia</taxon>
        <taxon>Lophotrochozoa</taxon>
        <taxon>Mollusca</taxon>
        <taxon>Bivalvia</taxon>
        <taxon>Autobranchia</taxon>
        <taxon>Heteroconchia</taxon>
        <taxon>Palaeoheterodonta</taxon>
        <taxon>Unionida</taxon>
        <taxon>Unionoidea</taxon>
        <taxon>Unionidae</taxon>
        <taxon>Unioninae</taxon>
        <taxon>Sinanodonta</taxon>
    </lineage>
</organism>
<dbReference type="EMBL" id="JBJQND010000015">
    <property type="protein sequence ID" value="KAL3852160.1"/>
    <property type="molecule type" value="Genomic_DNA"/>
</dbReference>
<evidence type="ECO:0000256" key="2">
    <source>
        <dbReference type="ARBA" id="ARBA00022617"/>
    </source>
</evidence>
<feature type="domain" description="Globin" evidence="7">
    <location>
        <begin position="21"/>
        <end position="168"/>
    </location>
</feature>
<dbReference type="Pfam" id="PF00042">
    <property type="entry name" value="Globin"/>
    <property type="match status" value="1"/>
</dbReference>
<dbReference type="CDD" id="cd01040">
    <property type="entry name" value="Mb-like"/>
    <property type="match status" value="1"/>
</dbReference>
<protein>
    <recommendedName>
        <fullName evidence="7">Globin domain-containing protein</fullName>
    </recommendedName>
</protein>
<dbReference type="InterPro" id="IPR012292">
    <property type="entry name" value="Globin/Proto"/>
</dbReference>
<evidence type="ECO:0000313" key="9">
    <source>
        <dbReference type="Proteomes" id="UP001634394"/>
    </source>
</evidence>
<dbReference type="InterPro" id="IPR044399">
    <property type="entry name" value="Mb-like_M"/>
</dbReference>
<comment type="similarity">
    <text evidence="6">Belongs to the globin family.</text>
</comment>
<evidence type="ECO:0000256" key="3">
    <source>
        <dbReference type="ARBA" id="ARBA00022621"/>
    </source>
</evidence>
<evidence type="ECO:0000256" key="6">
    <source>
        <dbReference type="RuleBase" id="RU000356"/>
    </source>
</evidence>
<reference evidence="8 9" key="1">
    <citation type="submission" date="2024-11" db="EMBL/GenBank/DDBJ databases">
        <title>Chromosome-level genome assembly of the freshwater bivalve Anodonta woodiana.</title>
        <authorList>
            <person name="Chen X."/>
        </authorList>
    </citation>
    <scope>NUCLEOTIDE SEQUENCE [LARGE SCALE GENOMIC DNA]</scope>
    <source>
        <strain evidence="8">MN2024</strain>
        <tissue evidence="8">Gills</tissue>
    </source>
</reference>
<evidence type="ECO:0000256" key="1">
    <source>
        <dbReference type="ARBA" id="ARBA00022448"/>
    </source>
</evidence>
<dbReference type="Gene3D" id="1.10.490.10">
    <property type="entry name" value="Globins"/>
    <property type="match status" value="1"/>
</dbReference>
<dbReference type="PANTHER" id="PTHR47217:SF1">
    <property type="entry name" value="GLOBIN-LIKE PROTEIN"/>
    <property type="match status" value="1"/>
</dbReference>
<keyword evidence="1 6" id="KW-0813">Transport</keyword>
<keyword evidence="9" id="KW-1185">Reference proteome</keyword>